<proteinExistence type="predicted"/>
<keyword evidence="3" id="KW-1133">Transmembrane helix</keyword>
<feature type="transmembrane region" description="Helical" evidence="3">
    <location>
        <begin position="243"/>
        <end position="262"/>
    </location>
</feature>
<reference evidence="5" key="2">
    <citation type="submission" date="2024-04" db="EMBL/GenBank/DDBJ databases">
        <authorList>
            <person name="Chen Y."/>
            <person name="Shah S."/>
            <person name="Dougan E. K."/>
            <person name="Thang M."/>
            <person name="Chan C."/>
        </authorList>
    </citation>
    <scope>NUCLEOTIDE SEQUENCE [LARGE SCALE GENOMIC DNA]</scope>
</reference>
<reference evidence="4" key="1">
    <citation type="submission" date="2022-10" db="EMBL/GenBank/DDBJ databases">
        <authorList>
            <person name="Chen Y."/>
            <person name="Dougan E. K."/>
            <person name="Chan C."/>
            <person name="Rhodes N."/>
            <person name="Thang M."/>
        </authorList>
    </citation>
    <scope>NUCLEOTIDE SEQUENCE</scope>
</reference>
<sequence>MNKKLHQYFKKEVLCEVARNESNHFTTRFWSRTQEVNCKMRDYKPLRPNGEARPLRTDRTETRGFRTRGHREDAGSEIDLTSGKWWMRLFIVFVYAVLAVWKAFSWCRSLDLTETWTKLSSKNFSSVMPTPPESEEEAVSNRSYKIQLDGLESEIAYVSLTQVIAPFCLFTVVVSLGRNLDLGMADMGIVYGDTNAIPLMATGFTWFRGIPPGRNMRIAMFLLLACWFGYTMVAHLLRYNWHFVEEVWLNHMVFVTMMSLALRISRCWVVVNMLLHTIFFLSLTLINGSGEYGPSPGSQVLLVSLVGLCINYSQVLSQMVSKKANAEYKLVQAEVVQVKMEKRAMDAEQEARAGEAKEALAQAELADDRRMAAEANSRMVEKMHDAMQNLLLMLCDAVVELDNELRILDQGKLGLVLYQHQKDLAARPFSEFLVSEDVQRFKDMVQTSSRQRVPVSVTMIGSYSMKIRMTVYLSQIDQPDGSCTYVVGICESQEENRPVLGEGNEGNDSENLGQPRFQSFDADVPDIDYFGAKELQSPSTSSAPMRGSSSSRYEAIQPMLEEERMQSLLPLLWSWPVPSERSGCCETHRLLDEAASVVEKLKGLECQAAPGCLVWQCPGCKLKGVPGDRDLFNASLGICGRCAAWDMLM</sequence>
<keyword evidence="6" id="KW-1185">Reference proteome</keyword>
<evidence type="ECO:0000256" key="2">
    <source>
        <dbReference type="SAM" id="MobiDB-lite"/>
    </source>
</evidence>
<dbReference type="EMBL" id="CAMXCT020001801">
    <property type="protein sequence ID" value="CAL1146567.1"/>
    <property type="molecule type" value="Genomic_DNA"/>
</dbReference>
<name>A0A9P1CLD0_9DINO</name>
<evidence type="ECO:0000313" key="4">
    <source>
        <dbReference type="EMBL" id="CAI3993192.1"/>
    </source>
</evidence>
<feature type="coiled-coil region" evidence="1">
    <location>
        <begin position="330"/>
        <end position="376"/>
    </location>
</feature>
<feature type="region of interest" description="Disordered" evidence="2">
    <location>
        <begin position="496"/>
        <end position="517"/>
    </location>
</feature>
<dbReference type="OrthoDB" id="474863at2759"/>
<feature type="transmembrane region" description="Helical" evidence="3">
    <location>
        <begin position="85"/>
        <end position="104"/>
    </location>
</feature>
<evidence type="ECO:0000313" key="5">
    <source>
        <dbReference type="EMBL" id="CAL1146567.1"/>
    </source>
</evidence>
<evidence type="ECO:0000256" key="1">
    <source>
        <dbReference type="SAM" id="Coils"/>
    </source>
</evidence>
<protein>
    <submittedName>
        <fullName evidence="4">Uncharacterized protein</fullName>
    </submittedName>
</protein>
<accession>A0A9P1CLD0</accession>
<comment type="caution">
    <text evidence="4">The sequence shown here is derived from an EMBL/GenBank/DDBJ whole genome shotgun (WGS) entry which is preliminary data.</text>
</comment>
<feature type="transmembrane region" description="Helical" evidence="3">
    <location>
        <begin position="155"/>
        <end position="177"/>
    </location>
</feature>
<dbReference type="EMBL" id="CAMXCT030001801">
    <property type="protein sequence ID" value="CAL4780504.1"/>
    <property type="molecule type" value="Genomic_DNA"/>
</dbReference>
<feature type="transmembrane region" description="Helical" evidence="3">
    <location>
        <begin position="218"/>
        <end position="237"/>
    </location>
</feature>
<keyword evidence="3" id="KW-0472">Membrane</keyword>
<gene>
    <name evidence="4" type="ORF">C1SCF055_LOCUS19963</name>
</gene>
<dbReference type="AlphaFoldDB" id="A0A9P1CLD0"/>
<evidence type="ECO:0000256" key="3">
    <source>
        <dbReference type="SAM" id="Phobius"/>
    </source>
</evidence>
<feature type="transmembrane region" description="Helical" evidence="3">
    <location>
        <begin position="269"/>
        <end position="288"/>
    </location>
</feature>
<organism evidence="4">
    <name type="scientific">Cladocopium goreaui</name>
    <dbReference type="NCBI Taxonomy" id="2562237"/>
    <lineage>
        <taxon>Eukaryota</taxon>
        <taxon>Sar</taxon>
        <taxon>Alveolata</taxon>
        <taxon>Dinophyceae</taxon>
        <taxon>Suessiales</taxon>
        <taxon>Symbiodiniaceae</taxon>
        <taxon>Cladocopium</taxon>
    </lineage>
</organism>
<evidence type="ECO:0000313" key="6">
    <source>
        <dbReference type="Proteomes" id="UP001152797"/>
    </source>
</evidence>
<dbReference type="EMBL" id="CAMXCT010001801">
    <property type="protein sequence ID" value="CAI3993192.1"/>
    <property type="molecule type" value="Genomic_DNA"/>
</dbReference>
<dbReference type="Proteomes" id="UP001152797">
    <property type="component" value="Unassembled WGS sequence"/>
</dbReference>
<keyword evidence="1" id="KW-0175">Coiled coil</keyword>
<keyword evidence="3" id="KW-0812">Transmembrane</keyword>